<dbReference type="AlphaFoldDB" id="A0A6I4VV41"/>
<gene>
    <name evidence="1" type="ORF">GSM42_17130</name>
</gene>
<name>A0A6I4VV41_9BACL</name>
<evidence type="ECO:0000313" key="2">
    <source>
        <dbReference type="Proteomes" id="UP000430692"/>
    </source>
</evidence>
<accession>A0A6I4VV41</accession>
<sequence>MSGIGHISTDNSTGTTADAVAAKTKEKIVADVFGTEGATVVEAVEVFGNIG</sequence>
<protein>
    <submittedName>
        <fullName evidence="1">Uncharacterized protein</fullName>
    </submittedName>
</protein>
<keyword evidence="2" id="KW-1185">Reference proteome</keyword>
<evidence type="ECO:0000313" key="1">
    <source>
        <dbReference type="EMBL" id="MXQ55407.1"/>
    </source>
</evidence>
<dbReference type="EMBL" id="WUUL01000014">
    <property type="protein sequence ID" value="MXQ55407.1"/>
    <property type="molecule type" value="Genomic_DNA"/>
</dbReference>
<dbReference type="Proteomes" id="UP000430692">
    <property type="component" value="Unassembled WGS sequence"/>
</dbReference>
<proteinExistence type="predicted"/>
<organism evidence="1 2">
    <name type="scientific">Shimazuella alba</name>
    <dbReference type="NCBI Taxonomy" id="2690964"/>
    <lineage>
        <taxon>Bacteria</taxon>
        <taxon>Bacillati</taxon>
        <taxon>Bacillota</taxon>
        <taxon>Bacilli</taxon>
        <taxon>Bacillales</taxon>
        <taxon>Thermoactinomycetaceae</taxon>
        <taxon>Shimazuella</taxon>
    </lineage>
</organism>
<reference evidence="1 2" key="1">
    <citation type="submission" date="2019-12" db="EMBL/GenBank/DDBJ databases">
        <title>Whole-genome analyses of novel actinobacteria.</title>
        <authorList>
            <person name="Sahin N."/>
            <person name="Saygin H."/>
        </authorList>
    </citation>
    <scope>NUCLEOTIDE SEQUENCE [LARGE SCALE GENOMIC DNA]</scope>
    <source>
        <strain evidence="1 2">KC615</strain>
    </source>
</reference>
<dbReference type="RefSeq" id="WP_160802756.1">
    <property type="nucleotide sequence ID" value="NZ_WUUL01000014.1"/>
</dbReference>
<comment type="caution">
    <text evidence="1">The sequence shown here is derived from an EMBL/GenBank/DDBJ whole genome shotgun (WGS) entry which is preliminary data.</text>
</comment>